<sequence>MKRLPLVIAVLLVTTVIGVGVGLPSGGVDGERQAASVDAQPSSQPQLSDANPSQLSDTMGADTNVTNTVAIPAGEIERSDLRRQYADLGPAAEFDTDLTTDRLATRTIEHELDALAADERGERIAAELNAVETEIDALETRERTAIREFSREELAPRELLIELATIHLEAATLRDRTDMLESQASTLDGEPISTSRLQRMEYDLQMLEGPLRAHVVSVLRAERPADRILIETSDTSITMAAIDNEQYIREVNRKPLRGTGDSQLTPERIEELTTERYPTLWEQSTSWSTDGLESVFVMSVSFDQGELRTFTDGPTERTFIEHQRLPLDDVITGSETTKVQDGLNVTVEQTYAGGPLRLTVTDAETGEPLEATVTVGQDGQESQTVGTTNADGALWTLSPRASFTVTVLGEDTSAAFVDITPPAPETVTSGQ</sequence>
<dbReference type="AlphaFoldDB" id="A0ABD6D623"/>
<dbReference type="InterPro" id="IPR055520">
    <property type="entry name" value="DUF7094"/>
</dbReference>
<gene>
    <name evidence="6" type="ORF">ACFSBW_00940</name>
</gene>
<proteinExistence type="predicted"/>
<organism evidence="6 7">
    <name type="scientific">Halohasta litorea</name>
    <dbReference type="NCBI Taxonomy" id="869891"/>
    <lineage>
        <taxon>Archaea</taxon>
        <taxon>Methanobacteriati</taxon>
        <taxon>Methanobacteriota</taxon>
        <taxon>Stenosarchaea group</taxon>
        <taxon>Halobacteria</taxon>
        <taxon>Halobacteriales</taxon>
        <taxon>Haloferacaceae</taxon>
        <taxon>Halohasta</taxon>
    </lineage>
</organism>
<name>A0ABD6D623_9EURY</name>
<dbReference type="Pfam" id="PF23379">
    <property type="entry name" value="DUF7096"/>
    <property type="match status" value="1"/>
</dbReference>
<evidence type="ECO:0000259" key="5">
    <source>
        <dbReference type="Pfam" id="PF23379"/>
    </source>
</evidence>
<evidence type="ECO:0000256" key="1">
    <source>
        <dbReference type="SAM" id="Coils"/>
    </source>
</evidence>
<dbReference type="InterPro" id="IPR056397">
    <property type="entry name" value="Fn3_arc"/>
</dbReference>
<dbReference type="Proteomes" id="UP001597052">
    <property type="component" value="Unassembled WGS sequence"/>
</dbReference>
<evidence type="ECO:0000313" key="7">
    <source>
        <dbReference type="Proteomes" id="UP001597052"/>
    </source>
</evidence>
<dbReference type="Pfam" id="PF23374">
    <property type="entry name" value="Fn3_arc"/>
    <property type="match status" value="1"/>
</dbReference>
<feature type="compositionally biased region" description="Polar residues" evidence="2">
    <location>
        <begin position="39"/>
        <end position="61"/>
    </location>
</feature>
<comment type="caution">
    <text evidence="6">The sequence shown here is derived from an EMBL/GenBank/DDBJ whole genome shotgun (WGS) entry which is preliminary data.</text>
</comment>
<evidence type="ECO:0000256" key="2">
    <source>
        <dbReference type="SAM" id="MobiDB-lite"/>
    </source>
</evidence>
<feature type="domain" description="Fibronectin-III type-like" evidence="3">
    <location>
        <begin position="335"/>
        <end position="413"/>
    </location>
</feature>
<dbReference type="Pfam" id="PF23375">
    <property type="entry name" value="DUF7094"/>
    <property type="match status" value="1"/>
</dbReference>
<accession>A0ABD6D623</accession>
<protein>
    <recommendedName>
        <fullName evidence="8">Carboxypeptidase regulatory-like domain-containing protein</fullName>
    </recommendedName>
</protein>
<keyword evidence="7" id="KW-1185">Reference proteome</keyword>
<feature type="region of interest" description="Disordered" evidence="2">
    <location>
        <begin position="31"/>
        <end position="61"/>
    </location>
</feature>
<feature type="domain" description="DUF7094" evidence="4">
    <location>
        <begin position="229"/>
        <end position="329"/>
    </location>
</feature>
<dbReference type="EMBL" id="JBHUDM010000001">
    <property type="protein sequence ID" value="MFD1640441.1"/>
    <property type="molecule type" value="Genomic_DNA"/>
</dbReference>
<evidence type="ECO:0000259" key="3">
    <source>
        <dbReference type="Pfam" id="PF23374"/>
    </source>
</evidence>
<evidence type="ECO:0008006" key="8">
    <source>
        <dbReference type="Google" id="ProtNLM"/>
    </source>
</evidence>
<feature type="domain" description="DUF7096" evidence="5">
    <location>
        <begin position="4"/>
        <end position="218"/>
    </location>
</feature>
<evidence type="ECO:0000313" key="6">
    <source>
        <dbReference type="EMBL" id="MFD1640441.1"/>
    </source>
</evidence>
<dbReference type="RefSeq" id="WP_256397445.1">
    <property type="nucleotide sequence ID" value="NZ_JANHDJ010000007.1"/>
</dbReference>
<reference evidence="6 7" key="1">
    <citation type="journal article" date="2019" name="Int. J. Syst. Evol. Microbiol.">
        <title>The Global Catalogue of Microorganisms (GCM) 10K type strain sequencing project: providing services to taxonomists for standard genome sequencing and annotation.</title>
        <authorList>
            <consortium name="The Broad Institute Genomics Platform"/>
            <consortium name="The Broad Institute Genome Sequencing Center for Infectious Disease"/>
            <person name="Wu L."/>
            <person name="Ma J."/>
        </authorList>
    </citation>
    <scope>NUCLEOTIDE SEQUENCE [LARGE SCALE GENOMIC DNA]</scope>
    <source>
        <strain evidence="6 7">CGMCC 1.10593</strain>
    </source>
</reference>
<dbReference type="InterPro" id="IPR055522">
    <property type="entry name" value="DUF7096"/>
</dbReference>
<keyword evidence="1" id="KW-0175">Coiled coil</keyword>
<evidence type="ECO:0000259" key="4">
    <source>
        <dbReference type="Pfam" id="PF23375"/>
    </source>
</evidence>
<feature type="coiled-coil region" evidence="1">
    <location>
        <begin position="121"/>
        <end position="148"/>
    </location>
</feature>
<dbReference type="Gene3D" id="2.60.40.1120">
    <property type="entry name" value="Carboxypeptidase-like, regulatory domain"/>
    <property type="match status" value="1"/>
</dbReference>